<sequence>MAEVHRYIDLTNSRQFVTVAVKRTFQRQELVKLNGHAKTLSLLKAN</sequence>
<dbReference type="EMBL" id="GGEC01091211">
    <property type="protein sequence ID" value="MBX71695.1"/>
    <property type="molecule type" value="Transcribed_RNA"/>
</dbReference>
<name>A0A2P2QXL9_RHIMU</name>
<protein>
    <submittedName>
        <fullName evidence="1">Uncharacterized protein</fullName>
    </submittedName>
</protein>
<evidence type="ECO:0000313" key="1">
    <source>
        <dbReference type="EMBL" id="MBX71695.1"/>
    </source>
</evidence>
<reference evidence="1" key="1">
    <citation type="submission" date="2018-02" db="EMBL/GenBank/DDBJ databases">
        <title>Rhizophora mucronata_Transcriptome.</title>
        <authorList>
            <person name="Meera S.P."/>
            <person name="Sreeshan A."/>
            <person name="Augustine A."/>
        </authorList>
    </citation>
    <scope>NUCLEOTIDE SEQUENCE</scope>
    <source>
        <tissue evidence="1">Leaf</tissue>
    </source>
</reference>
<proteinExistence type="predicted"/>
<accession>A0A2P2QXL9</accession>
<organism evidence="1">
    <name type="scientific">Rhizophora mucronata</name>
    <name type="common">Asiatic mangrove</name>
    <dbReference type="NCBI Taxonomy" id="61149"/>
    <lineage>
        <taxon>Eukaryota</taxon>
        <taxon>Viridiplantae</taxon>
        <taxon>Streptophyta</taxon>
        <taxon>Embryophyta</taxon>
        <taxon>Tracheophyta</taxon>
        <taxon>Spermatophyta</taxon>
        <taxon>Magnoliopsida</taxon>
        <taxon>eudicotyledons</taxon>
        <taxon>Gunneridae</taxon>
        <taxon>Pentapetalae</taxon>
        <taxon>rosids</taxon>
        <taxon>fabids</taxon>
        <taxon>Malpighiales</taxon>
        <taxon>Rhizophoraceae</taxon>
        <taxon>Rhizophora</taxon>
    </lineage>
</organism>
<dbReference type="AlphaFoldDB" id="A0A2P2QXL9"/>